<organism evidence="1">
    <name type="scientific">Zea mays</name>
    <name type="common">Maize</name>
    <dbReference type="NCBI Taxonomy" id="4577"/>
    <lineage>
        <taxon>Eukaryota</taxon>
        <taxon>Viridiplantae</taxon>
        <taxon>Streptophyta</taxon>
        <taxon>Embryophyta</taxon>
        <taxon>Tracheophyta</taxon>
        <taxon>Spermatophyta</taxon>
        <taxon>Magnoliopsida</taxon>
        <taxon>Liliopsida</taxon>
        <taxon>Poales</taxon>
        <taxon>Poaceae</taxon>
        <taxon>PACMAD clade</taxon>
        <taxon>Panicoideae</taxon>
        <taxon>Andropogonodae</taxon>
        <taxon>Andropogoneae</taxon>
        <taxon>Tripsacinae</taxon>
        <taxon>Zea</taxon>
    </lineage>
</organism>
<protein>
    <submittedName>
        <fullName evidence="1">Uncharacterized protein</fullName>
    </submittedName>
</protein>
<name>B8A1I0_MAIZE</name>
<evidence type="ECO:0000313" key="1">
    <source>
        <dbReference type="EMBL" id="ACL54029.1"/>
    </source>
</evidence>
<sequence length="278" mass="29548">MATHEADQAADEADDDITSRTQLLLLEVDGEDGAEVHGRDVVGGAGHELLHDEAVGALRGVEGVPEHVGVAVGAEAGHHGAEPHAVEAALAAARVGGGLEAVRLGVVDEVVVDALHVDADEHGVAAAVARVELLQQRHEPRVVHLGGALQLGVAGAVEAVQRQLRGDAADGPHPLHQHPPRAEVVEAVQHLRVLRQQVGDVVRQRELPRPRRVGHQVVVVHEVVAAQRDEHQRAAHHAGRRLRADQRGQAPLVLLEVAQLLGDMDDVGLQRTAVQMHY</sequence>
<reference evidence="1" key="2">
    <citation type="submission" date="2012-06" db="EMBL/GenBank/DDBJ databases">
        <authorList>
            <person name="Yu Y."/>
            <person name="Currie J."/>
            <person name="Lomeli R."/>
            <person name="Angelova A."/>
            <person name="Collura K."/>
            <person name="Wissotski M."/>
            <person name="Campos D."/>
            <person name="Kudrna D."/>
            <person name="Golser W."/>
            <person name="Ashely E."/>
            <person name="Descour A."/>
            <person name="Fernandes J."/>
            <person name="Soderlund C."/>
            <person name="Walbot V."/>
        </authorList>
    </citation>
    <scope>NUCLEOTIDE SEQUENCE</scope>
    <source>
        <strain evidence="1">B73</strain>
    </source>
</reference>
<accession>B8A1I0</accession>
<proteinExistence type="evidence at transcript level"/>
<dbReference type="AlphaFoldDB" id="B8A1I0"/>
<dbReference type="EMBL" id="BT055422">
    <property type="protein sequence ID" value="ACL54029.1"/>
    <property type="molecule type" value="mRNA"/>
</dbReference>
<reference evidence="1" key="1">
    <citation type="journal article" date="2009" name="PLoS Genet.">
        <title>Sequencing, mapping, and analysis of 27,455 maize full-length cDNAs.</title>
        <authorList>
            <person name="Soderlund C."/>
            <person name="Descour A."/>
            <person name="Kudrna D."/>
            <person name="Bomhoff M."/>
            <person name="Boyd L."/>
            <person name="Currie J."/>
            <person name="Angelova A."/>
            <person name="Collura K."/>
            <person name="Wissotski M."/>
            <person name="Ashley E."/>
            <person name="Morrow D."/>
            <person name="Fernandes J."/>
            <person name="Walbot V."/>
            <person name="Yu Y."/>
        </authorList>
    </citation>
    <scope>NUCLEOTIDE SEQUENCE</scope>
    <source>
        <strain evidence="1">B73</strain>
    </source>
</reference>